<dbReference type="KEGG" id="csv:101206630"/>
<sequence length="259" mass="29759">MSSFNFLVNNMRTLVDAFATLGLADHKGDATFSPEMFCLMADSNVSIHSAIGLQLWPPFFDHYFCRDLKNSWFFFSEIFPLAQYLKDFGYTSFSFSIGRDPHHAQIEFQGPTRLLLEVTLRLVFCHLPLRIHQFDLSVFVSMDSQQFSNLISQYHMFDDVHVTITSERVIFSYSTMQETILSPQNGQCIIGGLRAPDEVEFVITLGPQEVFNHIASQTKRVWFFKQCNSNRGLITAPLGLNARLVAFFCDVFANYRRSK</sequence>
<dbReference type="AlphaFoldDB" id="A0A0A0LIF2"/>
<evidence type="ECO:0000313" key="1">
    <source>
        <dbReference type="EMBL" id="KGN59826.1"/>
    </source>
</evidence>
<proteinExistence type="predicted"/>
<dbReference type="Proteomes" id="UP000029981">
    <property type="component" value="Chromosome 3"/>
</dbReference>
<keyword evidence="2" id="KW-1185">Reference proteome</keyword>
<protein>
    <submittedName>
        <fullName evidence="1">Uncharacterized protein</fullName>
    </submittedName>
</protein>
<reference evidence="1 2" key="3">
    <citation type="journal article" date="2010" name="BMC Genomics">
        <title>Transcriptome sequencing and comparative analysis of cucumber flowers with different sex types.</title>
        <authorList>
            <person name="Guo S."/>
            <person name="Zheng Y."/>
            <person name="Joung J.G."/>
            <person name="Liu S."/>
            <person name="Zhang Z."/>
            <person name="Crasta O.R."/>
            <person name="Sobral B.W."/>
            <person name="Xu Y."/>
            <person name="Huang S."/>
            <person name="Fei Z."/>
        </authorList>
    </citation>
    <scope>NUCLEOTIDE SEQUENCE [LARGE SCALE GENOMIC DNA]</scope>
    <source>
        <strain evidence="2">cv. 9930</strain>
    </source>
</reference>
<reference evidence="1 2" key="4">
    <citation type="journal article" date="2011" name="BMC Genomics">
        <title>RNA-Seq improves annotation of protein-coding genes in the cucumber genome.</title>
        <authorList>
            <person name="Li Z."/>
            <person name="Zhang Z."/>
            <person name="Yan P."/>
            <person name="Huang S."/>
            <person name="Fei Z."/>
            <person name="Lin K."/>
        </authorList>
    </citation>
    <scope>NUCLEOTIDE SEQUENCE [LARGE SCALE GENOMIC DNA]</scope>
    <source>
        <strain evidence="2">cv. 9930</strain>
    </source>
</reference>
<name>A0A0A0LIF2_CUCSA</name>
<dbReference type="Gramene" id="KGN59826">
    <property type="protein sequence ID" value="KGN59826"/>
    <property type="gene ID" value="Csa_3G848840"/>
</dbReference>
<dbReference type="EMBL" id="CM002924">
    <property type="protein sequence ID" value="KGN59826.1"/>
    <property type="molecule type" value="Genomic_DNA"/>
</dbReference>
<reference evidence="1 2" key="2">
    <citation type="journal article" date="2009" name="PLoS ONE">
        <title>An integrated genetic and cytogenetic map of the cucumber genome.</title>
        <authorList>
            <person name="Ren Y."/>
            <person name="Zhang Z."/>
            <person name="Liu J."/>
            <person name="Staub J.E."/>
            <person name="Han Y."/>
            <person name="Cheng Z."/>
            <person name="Li X."/>
            <person name="Lu J."/>
            <person name="Miao H."/>
            <person name="Kang H."/>
            <person name="Xie B."/>
            <person name="Gu X."/>
            <person name="Wang X."/>
            <person name="Du Y."/>
            <person name="Jin W."/>
            <person name="Huang S."/>
        </authorList>
    </citation>
    <scope>NUCLEOTIDE SEQUENCE [LARGE SCALE GENOMIC DNA]</scope>
    <source>
        <strain evidence="2">cv. 9930</strain>
    </source>
</reference>
<accession>A0A0A0LIF2</accession>
<dbReference type="Gene3D" id="3.70.10.10">
    <property type="match status" value="1"/>
</dbReference>
<gene>
    <name evidence="1" type="ORF">Csa_3G848840</name>
</gene>
<evidence type="ECO:0000313" key="2">
    <source>
        <dbReference type="Proteomes" id="UP000029981"/>
    </source>
</evidence>
<reference evidence="1 2" key="1">
    <citation type="journal article" date="2009" name="Nat. Genet.">
        <title>The genome of the cucumber, Cucumis sativus L.</title>
        <authorList>
            <person name="Huang S."/>
            <person name="Li R."/>
            <person name="Zhang Z."/>
            <person name="Li L."/>
            <person name="Gu X."/>
            <person name="Fan W."/>
            <person name="Lucas W.J."/>
            <person name="Wang X."/>
            <person name="Xie B."/>
            <person name="Ni P."/>
            <person name="Ren Y."/>
            <person name="Zhu H."/>
            <person name="Li J."/>
            <person name="Lin K."/>
            <person name="Jin W."/>
            <person name="Fei Z."/>
            <person name="Li G."/>
            <person name="Staub J."/>
            <person name="Kilian A."/>
            <person name="van der Vossen E.A."/>
            <person name="Wu Y."/>
            <person name="Guo J."/>
            <person name="He J."/>
            <person name="Jia Z."/>
            <person name="Ren Y."/>
            <person name="Tian G."/>
            <person name="Lu Y."/>
            <person name="Ruan J."/>
            <person name="Qian W."/>
            <person name="Wang M."/>
            <person name="Huang Q."/>
            <person name="Li B."/>
            <person name="Xuan Z."/>
            <person name="Cao J."/>
            <person name="Asan"/>
            <person name="Wu Z."/>
            <person name="Zhang J."/>
            <person name="Cai Q."/>
            <person name="Bai Y."/>
            <person name="Zhao B."/>
            <person name="Han Y."/>
            <person name="Li Y."/>
            <person name="Li X."/>
            <person name="Wang S."/>
            <person name="Shi Q."/>
            <person name="Liu S."/>
            <person name="Cho W.K."/>
            <person name="Kim J.Y."/>
            <person name="Xu Y."/>
            <person name="Heller-Uszynska K."/>
            <person name="Miao H."/>
            <person name="Cheng Z."/>
            <person name="Zhang S."/>
            <person name="Wu J."/>
            <person name="Yang Y."/>
            <person name="Kang H."/>
            <person name="Li M."/>
            <person name="Liang H."/>
            <person name="Ren X."/>
            <person name="Shi Z."/>
            <person name="Wen M."/>
            <person name="Jian M."/>
            <person name="Yang H."/>
            <person name="Zhang G."/>
            <person name="Yang Z."/>
            <person name="Chen R."/>
            <person name="Liu S."/>
            <person name="Li J."/>
            <person name="Ma L."/>
            <person name="Liu H."/>
            <person name="Zhou Y."/>
            <person name="Zhao J."/>
            <person name="Fang X."/>
            <person name="Li G."/>
            <person name="Fang L."/>
            <person name="Li Y."/>
            <person name="Liu D."/>
            <person name="Zheng H."/>
            <person name="Zhang Y."/>
            <person name="Qin N."/>
            <person name="Li Z."/>
            <person name="Yang G."/>
            <person name="Yang S."/>
            <person name="Bolund L."/>
            <person name="Kristiansen K."/>
            <person name="Zheng H."/>
            <person name="Li S."/>
            <person name="Zhang X."/>
            <person name="Yang H."/>
            <person name="Wang J."/>
            <person name="Sun R."/>
            <person name="Zhang B."/>
            <person name="Jiang S."/>
            <person name="Wang J."/>
            <person name="Du Y."/>
            <person name="Li S."/>
        </authorList>
    </citation>
    <scope>NUCLEOTIDE SEQUENCE [LARGE SCALE GENOMIC DNA]</scope>
    <source>
        <strain evidence="2">cv. 9930</strain>
    </source>
</reference>
<dbReference type="OrthoDB" id="1545889at2759"/>
<organism evidence="1 2">
    <name type="scientific">Cucumis sativus</name>
    <name type="common">Cucumber</name>
    <dbReference type="NCBI Taxonomy" id="3659"/>
    <lineage>
        <taxon>Eukaryota</taxon>
        <taxon>Viridiplantae</taxon>
        <taxon>Streptophyta</taxon>
        <taxon>Embryophyta</taxon>
        <taxon>Tracheophyta</taxon>
        <taxon>Spermatophyta</taxon>
        <taxon>Magnoliopsida</taxon>
        <taxon>eudicotyledons</taxon>
        <taxon>Gunneridae</taxon>
        <taxon>Pentapetalae</taxon>
        <taxon>rosids</taxon>
        <taxon>fabids</taxon>
        <taxon>Cucurbitales</taxon>
        <taxon>Cucurbitaceae</taxon>
        <taxon>Benincaseae</taxon>
        <taxon>Cucumis</taxon>
    </lineage>
</organism>